<feature type="transmembrane region" description="Helical" evidence="1">
    <location>
        <begin position="58"/>
        <end position="79"/>
    </location>
</feature>
<evidence type="ECO:0000313" key="3">
    <source>
        <dbReference type="EMBL" id="ADP32371.1"/>
    </source>
</evidence>
<keyword evidence="1" id="KW-0472">Membrane</keyword>
<dbReference type="Proteomes" id="UP000006867">
    <property type="component" value="Chromosome"/>
</dbReference>
<evidence type="ECO:0000256" key="1">
    <source>
        <dbReference type="SAM" id="Phobius"/>
    </source>
</evidence>
<keyword evidence="4" id="KW-1185">Reference proteome</keyword>
<keyword evidence="2" id="KW-0732">Signal</keyword>
<accession>A0ABM5LX45</accession>
<feature type="signal peptide" evidence="2">
    <location>
        <begin position="1"/>
        <end position="23"/>
    </location>
</feature>
<name>A0ABM5LX45_BACA1</name>
<dbReference type="EMBL" id="CP002207">
    <property type="protein sequence ID" value="ADP32371.1"/>
    <property type="molecule type" value="Genomic_DNA"/>
</dbReference>
<gene>
    <name evidence="3" type="ordered locus">BATR1942_07095</name>
</gene>
<organism evidence="3 4">
    <name type="scientific">Bacillus atrophaeus (strain 1942)</name>
    <dbReference type="NCBI Taxonomy" id="720555"/>
    <lineage>
        <taxon>Bacteria</taxon>
        <taxon>Bacillati</taxon>
        <taxon>Bacillota</taxon>
        <taxon>Bacilli</taxon>
        <taxon>Bacillales</taxon>
        <taxon>Bacillaceae</taxon>
        <taxon>Bacillus</taxon>
    </lineage>
</organism>
<reference evidence="3 4" key="1">
    <citation type="journal article" date="2011" name="Front. Microbiol.">
        <title>Genomic signatures of strain selection and enhancement in Bacillus atrophaeus var. globigii, a historical biowarfare simulant.</title>
        <authorList>
            <person name="Gibbons H.S."/>
            <person name="Broomall S.M."/>
            <person name="McNew L.A."/>
            <person name="Daligault H."/>
            <person name="Chapman C."/>
            <person name="Bruce D."/>
            <person name="Karavis M."/>
            <person name="Krepps M."/>
            <person name="McGregor P.A."/>
            <person name="Hong C."/>
            <person name="Park K.H."/>
            <person name="Akmal A."/>
            <person name="Feldman A."/>
            <person name="Lin J.S."/>
            <person name="Chang W.E."/>
            <person name="Higgs B.W."/>
            <person name="Demirev P."/>
            <person name="Lindquist J."/>
            <person name="Liem A."/>
            <person name="Fochler E."/>
            <person name="Read T.D."/>
            <person name="Tapia R."/>
            <person name="Johnson S."/>
            <person name="Bishop-Lilly K.A."/>
            <person name="Detter C."/>
            <person name="Han C."/>
            <person name="Sozhamannan S."/>
            <person name="Rosenzweig C.N."/>
            <person name="Skowronski E.W."/>
        </authorList>
    </citation>
    <scope>NUCLEOTIDE SEQUENCE [LARGE SCALE GENOMIC DNA]</scope>
    <source>
        <strain evidence="3 4">1942</strain>
    </source>
</reference>
<dbReference type="RefSeq" id="WP_003328756.1">
    <property type="nucleotide sequence ID" value="NC_014639.1"/>
</dbReference>
<proteinExistence type="predicted"/>
<keyword evidence="1" id="KW-1133">Transmembrane helix</keyword>
<dbReference type="GeneID" id="92917136"/>
<evidence type="ECO:0000313" key="4">
    <source>
        <dbReference type="Proteomes" id="UP000006867"/>
    </source>
</evidence>
<evidence type="ECO:0000256" key="2">
    <source>
        <dbReference type="SAM" id="SignalP"/>
    </source>
</evidence>
<protein>
    <submittedName>
        <fullName evidence="3">Uncharacterized protein</fullName>
    </submittedName>
</protein>
<sequence>MKKVMILKASILFLAIASFHLLSIPHTFDIGHHYKAMADQQEIHDLKAGQNADDEKKAIAGAAALTAILTMGVLLVAMADRESFFSRRPRRKKSFLLAKFYQSNYFDQLHVQHRPLM</sequence>
<feature type="chain" id="PRO_5045586409" evidence="2">
    <location>
        <begin position="24"/>
        <end position="117"/>
    </location>
</feature>
<keyword evidence="1" id="KW-0812">Transmembrane</keyword>